<evidence type="ECO:0000256" key="4">
    <source>
        <dbReference type="ARBA" id="ARBA00023136"/>
    </source>
</evidence>
<dbReference type="HAMAP" id="MF_00902">
    <property type="entry name" value="TatC"/>
    <property type="match status" value="1"/>
</dbReference>
<dbReference type="GO" id="GO:0009977">
    <property type="term" value="F:proton motive force dependent protein transmembrane transporter activity"/>
    <property type="evidence" value="ECO:0007669"/>
    <property type="project" value="TreeGrafter"/>
</dbReference>
<keyword evidence="4 5" id="KW-0472">Membrane</keyword>
<keyword evidence="7" id="KW-1185">Reference proteome</keyword>
<name>A0A0E9LVJ2_9BACT</name>
<keyword evidence="5" id="KW-0813">Transport</keyword>
<evidence type="ECO:0000256" key="1">
    <source>
        <dbReference type="ARBA" id="ARBA00004141"/>
    </source>
</evidence>
<proteinExistence type="inferred from homology"/>
<comment type="caution">
    <text evidence="5">Lacks conserved residue(s) required for the propagation of feature annotation.</text>
</comment>
<keyword evidence="5" id="KW-1003">Cell membrane</keyword>
<dbReference type="EMBL" id="BAZW01000007">
    <property type="protein sequence ID" value="GAO29274.1"/>
    <property type="molecule type" value="Genomic_DNA"/>
</dbReference>
<comment type="subcellular location">
    <subcellularLocation>
        <location evidence="5">Cell membrane</location>
        <topology evidence="5">Multi-pass membrane protein</topology>
    </subcellularLocation>
    <subcellularLocation>
        <location evidence="1">Membrane</location>
        <topology evidence="1">Multi-pass membrane protein</topology>
    </subcellularLocation>
</comment>
<protein>
    <recommendedName>
        <fullName evidence="5">Sec-independent protein translocase protein TatC</fullName>
    </recommendedName>
</protein>
<comment type="caution">
    <text evidence="6">The sequence shown here is derived from an EMBL/GenBank/DDBJ whole genome shotgun (WGS) entry which is preliminary data.</text>
</comment>
<keyword evidence="5" id="KW-0653">Protein transport</keyword>
<dbReference type="PANTHER" id="PTHR30371:SF0">
    <property type="entry name" value="SEC-INDEPENDENT PROTEIN TRANSLOCASE PROTEIN TATC, CHLOROPLASTIC-RELATED"/>
    <property type="match status" value="1"/>
</dbReference>
<sequence length="236" mass="27160">MSKSQPPEMTFLDHLEELRWHIIRSFLAILVFAVLAFVFKNFVFDVVLLGPSRPDFFTNQYLCQLSEILQLPALCINQTQLKFQNINMSGQFTMHIWIAFVAGAVAAFPYIFYEFWRFVRPALYEKEIEHSRGAIFAASVLFSLGILFAYYIIAPLSVFFLGSYQVSESVENIINFGSYVSTVSSIVLASGVMFELPVFIYFLSKVGLVTPAFLKKYRSMPLYSYLLWRPSSHRPM</sequence>
<dbReference type="GO" id="GO:0033281">
    <property type="term" value="C:TAT protein transport complex"/>
    <property type="evidence" value="ECO:0007669"/>
    <property type="project" value="UniProtKB-UniRule"/>
</dbReference>
<comment type="similarity">
    <text evidence="5">Belongs to the TatC family.</text>
</comment>
<keyword evidence="2 5" id="KW-0812">Transmembrane</keyword>
<feature type="transmembrane region" description="Helical" evidence="5">
    <location>
        <begin position="133"/>
        <end position="161"/>
    </location>
</feature>
<keyword evidence="5" id="KW-0811">Translocation</keyword>
<comment type="subunit">
    <text evidence="5">Forms a complex with TatA.</text>
</comment>
<dbReference type="GO" id="GO:0043953">
    <property type="term" value="P:protein transport by the Tat complex"/>
    <property type="evidence" value="ECO:0007669"/>
    <property type="project" value="UniProtKB-UniRule"/>
</dbReference>
<gene>
    <name evidence="5" type="primary">tatC</name>
    <name evidence="6" type="ORF">JCM15548_11444</name>
</gene>
<comment type="function">
    <text evidence="5">Part of the twin-arginine translocation (Tat) system that transports large folded proteins containing a characteristic twin-arginine motif in their signal peptide across membranes.</text>
</comment>
<evidence type="ECO:0000313" key="6">
    <source>
        <dbReference type="EMBL" id="GAO29274.1"/>
    </source>
</evidence>
<dbReference type="Proteomes" id="UP000032900">
    <property type="component" value="Unassembled WGS sequence"/>
</dbReference>
<evidence type="ECO:0000313" key="7">
    <source>
        <dbReference type="Proteomes" id="UP000032900"/>
    </source>
</evidence>
<feature type="transmembrane region" description="Helical" evidence="5">
    <location>
        <begin position="92"/>
        <end position="113"/>
    </location>
</feature>
<dbReference type="InterPro" id="IPR002033">
    <property type="entry name" value="TatC"/>
</dbReference>
<organism evidence="6 7">
    <name type="scientific">Geofilum rubicundum JCM 15548</name>
    <dbReference type="NCBI Taxonomy" id="1236989"/>
    <lineage>
        <taxon>Bacteria</taxon>
        <taxon>Pseudomonadati</taxon>
        <taxon>Bacteroidota</taxon>
        <taxon>Bacteroidia</taxon>
        <taxon>Marinilabiliales</taxon>
        <taxon>Marinilabiliaceae</taxon>
        <taxon>Geofilum</taxon>
    </lineage>
</organism>
<dbReference type="PANTHER" id="PTHR30371">
    <property type="entry name" value="SEC-INDEPENDENT PROTEIN TRANSLOCASE PROTEIN TATC"/>
    <property type="match status" value="1"/>
</dbReference>
<feature type="transmembrane region" description="Helical" evidence="5">
    <location>
        <begin position="20"/>
        <end position="39"/>
    </location>
</feature>
<accession>A0A0E9LVJ2</accession>
<dbReference type="AlphaFoldDB" id="A0A0E9LVJ2"/>
<keyword evidence="3 5" id="KW-1133">Transmembrane helix</keyword>
<dbReference type="STRING" id="1236989.JCM15548_11444"/>
<evidence type="ECO:0000256" key="3">
    <source>
        <dbReference type="ARBA" id="ARBA00022989"/>
    </source>
</evidence>
<dbReference type="GO" id="GO:0065002">
    <property type="term" value="P:intracellular protein transmembrane transport"/>
    <property type="evidence" value="ECO:0007669"/>
    <property type="project" value="TreeGrafter"/>
</dbReference>
<reference evidence="6 7" key="1">
    <citation type="journal article" date="2015" name="Microbes Environ.">
        <title>Distribution and evolution of nitrogen fixation genes in the phylum bacteroidetes.</title>
        <authorList>
            <person name="Inoue J."/>
            <person name="Oshima K."/>
            <person name="Suda W."/>
            <person name="Sakamoto M."/>
            <person name="Iino T."/>
            <person name="Noda S."/>
            <person name="Hongoh Y."/>
            <person name="Hattori M."/>
            <person name="Ohkuma M."/>
        </authorList>
    </citation>
    <scope>NUCLEOTIDE SEQUENCE [LARGE SCALE GENOMIC DNA]</scope>
    <source>
        <strain evidence="6">JCM 15548</strain>
    </source>
</reference>
<dbReference type="PRINTS" id="PR01840">
    <property type="entry name" value="TATCFAMILY"/>
</dbReference>
<evidence type="ECO:0000256" key="5">
    <source>
        <dbReference type="HAMAP-Rule" id="MF_00902"/>
    </source>
</evidence>
<dbReference type="Pfam" id="PF00902">
    <property type="entry name" value="TatC"/>
    <property type="match status" value="1"/>
</dbReference>
<evidence type="ECO:0000256" key="2">
    <source>
        <dbReference type="ARBA" id="ARBA00022692"/>
    </source>
</evidence>